<keyword evidence="8" id="KW-0418">Kinase</keyword>
<dbReference type="EC" id="2.7.13.3" evidence="3"/>
<dbReference type="Pfam" id="PF00672">
    <property type="entry name" value="HAMP"/>
    <property type="match status" value="1"/>
</dbReference>
<dbReference type="Gene3D" id="6.10.340.10">
    <property type="match status" value="1"/>
</dbReference>
<keyword evidence="7 13" id="KW-0812">Transmembrane</keyword>
<comment type="subcellular location">
    <subcellularLocation>
        <location evidence="2">Membrane</location>
        <topology evidence="2">Multi-pass membrane protein</topology>
    </subcellularLocation>
</comment>
<dbReference type="InterPro" id="IPR036097">
    <property type="entry name" value="HisK_dim/P_sf"/>
</dbReference>
<dbReference type="InterPro" id="IPR003660">
    <property type="entry name" value="HAMP_dom"/>
</dbReference>
<evidence type="ECO:0000256" key="6">
    <source>
        <dbReference type="ARBA" id="ARBA00022679"/>
    </source>
</evidence>
<keyword evidence="9 13" id="KW-1133">Transmembrane helix</keyword>
<dbReference type="InterPro" id="IPR041610">
    <property type="entry name" value="ArlS_N"/>
</dbReference>
<reference evidence="17" key="1">
    <citation type="journal article" date="2019" name="Int. J. Syst. Evol. Microbiol.">
        <title>The Global Catalogue of Microorganisms (GCM) 10K type strain sequencing project: providing services to taxonomists for standard genome sequencing and annotation.</title>
        <authorList>
            <consortium name="The Broad Institute Genomics Platform"/>
            <consortium name="The Broad Institute Genome Sequencing Center for Infectious Disease"/>
            <person name="Wu L."/>
            <person name="Ma J."/>
        </authorList>
    </citation>
    <scope>NUCLEOTIDE SEQUENCE [LARGE SCALE GENOMIC DNA]</scope>
    <source>
        <strain evidence="17">CCM 8907</strain>
    </source>
</reference>
<dbReference type="Pfam" id="PF02518">
    <property type="entry name" value="HATPase_c"/>
    <property type="match status" value="1"/>
</dbReference>
<feature type="domain" description="Histidine kinase" evidence="14">
    <location>
        <begin position="281"/>
        <end position="498"/>
    </location>
</feature>
<evidence type="ECO:0000259" key="14">
    <source>
        <dbReference type="PROSITE" id="PS50109"/>
    </source>
</evidence>
<evidence type="ECO:0000256" key="2">
    <source>
        <dbReference type="ARBA" id="ARBA00004141"/>
    </source>
</evidence>
<dbReference type="SMART" id="SM00304">
    <property type="entry name" value="HAMP"/>
    <property type="match status" value="1"/>
</dbReference>
<dbReference type="InterPro" id="IPR036890">
    <property type="entry name" value="HATPase_C_sf"/>
</dbReference>
<dbReference type="InterPro" id="IPR050398">
    <property type="entry name" value="HssS/ArlS-like"/>
</dbReference>
<proteinExistence type="predicted"/>
<gene>
    <name evidence="16" type="ORF">ACFQET_09605</name>
</gene>
<evidence type="ECO:0000256" key="4">
    <source>
        <dbReference type="ARBA" id="ARBA00015735"/>
    </source>
</evidence>
<dbReference type="InterPro" id="IPR005467">
    <property type="entry name" value="His_kinase_dom"/>
</dbReference>
<comment type="caution">
    <text evidence="16">The sequence shown here is derived from an EMBL/GenBank/DDBJ whole genome shotgun (WGS) entry which is preliminary data.</text>
</comment>
<dbReference type="PANTHER" id="PTHR45528:SF12">
    <property type="entry name" value="SENSOR HISTIDINE KINASE ARSS"/>
    <property type="match status" value="1"/>
</dbReference>
<name>A0ABW1TRS7_9LACO</name>
<dbReference type="InterPro" id="IPR004358">
    <property type="entry name" value="Sig_transdc_His_kin-like_C"/>
</dbReference>
<sequence>MRNDSETIVADTETQPKKGGFRFSLKWEWALSTVVGVLVIFGVIVYLIFSSFMTVLMRQEKAHVSDTLNVVQERLSNQQVALTSQQVNQVLRPRSVFSDSQQPGRSYNNAILTSLSRDSQSVTVYDPQNRAIFSTRKSPIKFKAVSRQKIAEQTLNGSKGLVGRAPIRAKQGNRVIGYVLVTDNLQDYHATQVKLLQVEIVLGLMAGLAAAVLSYSLASFLLRPVEAIRDTIHAVRDDPQTDVRVPEMHHQDELSDLGTLFNGMLDTTQRYMDQQQQFVEDVSHELRTPVAIIQGHMEMLDRWGKDDPEILNESIKASLQETKRMQSLVQEMLDLQRAEQIDVNFPNEVSDVTEVVTQVFDNFKMIHPDYVFILDDDVERPVQSQIYRNHLEQILIILLDNAVKYSQKRKEVHLSYESDSRSVEVAVQDFGEGISQENRNRVFNRFYRVDKARSRTKGGNGLGLAIAKRLIEAYHGRITIESALGHGSVFRITLPILSDADAAILNDKKAQAQAANDIPGIKSELLETPAAEQDGEEQSRPKQD</sequence>
<evidence type="ECO:0000256" key="12">
    <source>
        <dbReference type="SAM" id="MobiDB-lite"/>
    </source>
</evidence>
<evidence type="ECO:0000256" key="10">
    <source>
        <dbReference type="ARBA" id="ARBA00023012"/>
    </source>
</evidence>
<dbReference type="SUPFAM" id="SSF47384">
    <property type="entry name" value="Homodimeric domain of signal transducing histidine kinase"/>
    <property type="match status" value="1"/>
</dbReference>
<dbReference type="Proteomes" id="UP001596191">
    <property type="component" value="Unassembled WGS sequence"/>
</dbReference>
<keyword evidence="6" id="KW-0808">Transferase</keyword>
<evidence type="ECO:0000256" key="7">
    <source>
        <dbReference type="ARBA" id="ARBA00022692"/>
    </source>
</evidence>
<keyword evidence="5" id="KW-0597">Phosphoprotein</keyword>
<dbReference type="PROSITE" id="PS50885">
    <property type="entry name" value="HAMP"/>
    <property type="match status" value="1"/>
</dbReference>
<dbReference type="Pfam" id="PF18719">
    <property type="entry name" value="ArlS_N"/>
    <property type="match status" value="1"/>
</dbReference>
<keyword evidence="16" id="KW-0067">ATP-binding</keyword>
<dbReference type="SUPFAM" id="SSF55874">
    <property type="entry name" value="ATPase domain of HSP90 chaperone/DNA topoisomerase II/histidine kinase"/>
    <property type="match status" value="1"/>
</dbReference>
<dbReference type="PRINTS" id="PR00344">
    <property type="entry name" value="BCTRLSENSOR"/>
</dbReference>
<evidence type="ECO:0000256" key="1">
    <source>
        <dbReference type="ARBA" id="ARBA00000085"/>
    </source>
</evidence>
<dbReference type="Pfam" id="PF00512">
    <property type="entry name" value="HisKA"/>
    <property type="match status" value="1"/>
</dbReference>
<feature type="transmembrane region" description="Helical" evidence="13">
    <location>
        <begin position="29"/>
        <end position="49"/>
    </location>
</feature>
<protein>
    <recommendedName>
        <fullName evidence="4">Signal transduction histidine-protein kinase ArlS</fullName>
        <ecNumber evidence="3">2.7.13.3</ecNumber>
    </recommendedName>
</protein>
<keyword evidence="17" id="KW-1185">Reference proteome</keyword>
<evidence type="ECO:0000256" key="9">
    <source>
        <dbReference type="ARBA" id="ARBA00022989"/>
    </source>
</evidence>
<dbReference type="Gene3D" id="3.30.565.10">
    <property type="entry name" value="Histidine kinase-like ATPase, C-terminal domain"/>
    <property type="match status" value="1"/>
</dbReference>
<dbReference type="SMART" id="SM00388">
    <property type="entry name" value="HisKA"/>
    <property type="match status" value="1"/>
</dbReference>
<organism evidence="16 17">
    <name type="scientific">Levilactobacillus tangyuanensis</name>
    <dbReference type="NCBI Taxonomy" id="2486021"/>
    <lineage>
        <taxon>Bacteria</taxon>
        <taxon>Bacillati</taxon>
        <taxon>Bacillota</taxon>
        <taxon>Bacilli</taxon>
        <taxon>Lactobacillales</taxon>
        <taxon>Lactobacillaceae</taxon>
        <taxon>Levilactobacillus</taxon>
    </lineage>
</organism>
<keyword evidence="16" id="KW-0547">Nucleotide-binding</keyword>
<dbReference type="CDD" id="cd00082">
    <property type="entry name" value="HisKA"/>
    <property type="match status" value="1"/>
</dbReference>
<evidence type="ECO:0000256" key="5">
    <source>
        <dbReference type="ARBA" id="ARBA00022553"/>
    </source>
</evidence>
<dbReference type="EMBL" id="JBHSSJ010000015">
    <property type="protein sequence ID" value="MFC6275755.1"/>
    <property type="molecule type" value="Genomic_DNA"/>
</dbReference>
<feature type="transmembrane region" description="Helical" evidence="13">
    <location>
        <begin position="200"/>
        <end position="222"/>
    </location>
</feature>
<dbReference type="Gene3D" id="1.10.287.130">
    <property type="match status" value="1"/>
</dbReference>
<dbReference type="GO" id="GO:0005524">
    <property type="term" value="F:ATP binding"/>
    <property type="evidence" value="ECO:0007669"/>
    <property type="project" value="UniProtKB-KW"/>
</dbReference>
<dbReference type="PROSITE" id="PS50109">
    <property type="entry name" value="HIS_KIN"/>
    <property type="match status" value="1"/>
</dbReference>
<evidence type="ECO:0000256" key="3">
    <source>
        <dbReference type="ARBA" id="ARBA00012438"/>
    </source>
</evidence>
<keyword evidence="10" id="KW-0902">Two-component regulatory system</keyword>
<comment type="catalytic activity">
    <reaction evidence="1">
        <text>ATP + protein L-histidine = ADP + protein N-phospho-L-histidine.</text>
        <dbReference type="EC" id="2.7.13.3"/>
    </reaction>
</comment>
<evidence type="ECO:0000256" key="11">
    <source>
        <dbReference type="ARBA" id="ARBA00023136"/>
    </source>
</evidence>
<feature type="domain" description="HAMP" evidence="15">
    <location>
        <begin position="219"/>
        <end position="273"/>
    </location>
</feature>
<evidence type="ECO:0000256" key="8">
    <source>
        <dbReference type="ARBA" id="ARBA00022777"/>
    </source>
</evidence>
<dbReference type="InterPro" id="IPR003661">
    <property type="entry name" value="HisK_dim/P_dom"/>
</dbReference>
<evidence type="ECO:0000313" key="17">
    <source>
        <dbReference type="Proteomes" id="UP001596191"/>
    </source>
</evidence>
<evidence type="ECO:0000256" key="13">
    <source>
        <dbReference type="SAM" id="Phobius"/>
    </source>
</evidence>
<dbReference type="InterPro" id="IPR003594">
    <property type="entry name" value="HATPase_dom"/>
</dbReference>
<keyword evidence="11 13" id="KW-0472">Membrane</keyword>
<dbReference type="SMART" id="SM00387">
    <property type="entry name" value="HATPase_c"/>
    <property type="match status" value="1"/>
</dbReference>
<dbReference type="RefSeq" id="WP_125642965.1">
    <property type="nucleotide sequence ID" value="NZ_JBHSSJ010000015.1"/>
</dbReference>
<evidence type="ECO:0000313" key="16">
    <source>
        <dbReference type="EMBL" id="MFC6275755.1"/>
    </source>
</evidence>
<accession>A0ABW1TRS7</accession>
<evidence type="ECO:0000259" key="15">
    <source>
        <dbReference type="PROSITE" id="PS50885"/>
    </source>
</evidence>
<feature type="region of interest" description="Disordered" evidence="12">
    <location>
        <begin position="520"/>
        <end position="544"/>
    </location>
</feature>
<dbReference type="PANTHER" id="PTHR45528">
    <property type="entry name" value="SENSOR HISTIDINE KINASE CPXA"/>
    <property type="match status" value="1"/>
</dbReference>